<protein>
    <submittedName>
        <fullName evidence="2">Uncharacterized protein</fullName>
    </submittedName>
</protein>
<name>A0A151M829_ALLMI</name>
<evidence type="ECO:0000256" key="1">
    <source>
        <dbReference type="SAM" id="Phobius"/>
    </source>
</evidence>
<dbReference type="EMBL" id="AKHW03006358">
    <property type="protein sequence ID" value="KYO20673.1"/>
    <property type="molecule type" value="Genomic_DNA"/>
</dbReference>
<sequence length="78" mass="9336">MFLGGPAYSLLPWLMRRYGRQLDLQKEESVSLSDVYFSNTIENNKRKNDFLAYIKLLIIMHIIIFRIWILEEKATWPS</sequence>
<keyword evidence="3" id="KW-1185">Reference proteome</keyword>
<evidence type="ECO:0000313" key="2">
    <source>
        <dbReference type="EMBL" id="KYO20673.1"/>
    </source>
</evidence>
<evidence type="ECO:0000313" key="3">
    <source>
        <dbReference type="Proteomes" id="UP000050525"/>
    </source>
</evidence>
<gene>
    <name evidence="2" type="ORF">Y1Q_0012561</name>
</gene>
<proteinExistence type="predicted"/>
<comment type="caution">
    <text evidence="2">The sequence shown here is derived from an EMBL/GenBank/DDBJ whole genome shotgun (WGS) entry which is preliminary data.</text>
</comment>
<feature type="transmembrane region" description="Helical" evidence="1">
    <location>
        <begin position="50"/>
        <end position="69"/>
    </location>
</feature>
<keyword evidence="1" id="KW-1133">Transmembrane helix</keyword>
<accession>A0A151M829</accession>
<organism evidence="2 3">
    <name type="scientific">Alligator mississippiensis</name>
    <name type="common">American alligator</name>
    <dbReference type="NCBI Taxonomy" id="8496"/>
    <lineage>
        <taxon>Eukaryota</taxon>
        <taxon>Metazoa</taxon>
        <taxon>Chordata</taxon>
        <taxon>Craniata</taxon>
        <taxon>Vertebrata</taxon>
        <taxon>Euteleostomi</taxon>
        <taxon>Archelosauria</taxon>
        <taxon>Archosauria</taxon>
        <taxon>Crocodylia</taxon>
        <taxon>Alligatoridae</taxon>
        <taxon>Alligatorinae</taxon>
        <taxon>Alligator</taxon>
    </lineage>
</organism>
<keyword evidence="1" id="KW-0812">Transmembrane</keyword>
<keyword evidence="1" id="KW-0472">Membrane</keyword>
<dbReference type="AlphaFoldDB" id="A0A151M829"/>
<dbReference type="Proteomes" id="UP000050525">
    <property type="component" value="Unassembled WGS sequence"/>
</dbReference>
<reference evidence="2 3" key="1">
    <citation type="journal article" date="2012" name="Genome Biol.">
        <title>Sequencing three crocodilian genomes to illuminate the evolution of archosaurs and amniotes.</title>
        <authorList>
            <person name="St John J.A."/>
            <person name="Braun E.L."/>
            <person name="Isberg S.R."/>
            <person name="Miles L.G."/>
            <person name="Chong A.Y."/>
            <person name="Gongora J."/>
            <person name="Dalzell P."/>
            <person name="Moran C."/>
            <person name="Bed'hom B."/>
            <person name="Abzhanov A."/>
            <person name="Burgess S.C."/>
            <person name="Cooksey A.M."/>
            <person name="Castoe T.A."/>
            <person name="Crawford N.G."/>
            <person name="Densmore L.D."/>
            <person name="Drew J.C."/>
            <person name="Edwards S.V."/>
            <person name="Faircloth B.C."/>
            <person name="Fujita M.K."/>
            <person name="Greenwold M.J."/>
            <person name="Hoffmann F.G."/>
            <person name="Howard J.M."/>
            <person name="Iguchi T."/>
            <person name="Janes D.E."/>
            <person name="Khan S.Y."/>
            <person name="Kohno S."/>
            <person name="de Koning A.J."/>
            <person name="Lance S.L."/>
            <person name="McCarthy F.M."/>
            <person name="McCormack J.E."/>
            <person name="Merchant M.E."/>
            <person name="Peterson D.G."/>
            <person name="Pollock D.D."/>
            <person name="Pourmand N."/>
            <person name="Raney B.J."/>
            <person name="Roessler K.A."/>
            <person name="Sanford J.R."/>
            <person name="Sawyer R.H."/>
            <person name="Schmidt C.J."/>
            <person name="Triplett E.W."/>
            <person name="Tuberville T.D."/>
            <person name="Venegas-Anaya M."/>
            <person name="Howard J.T."/>
            <person name="Jarvis E.D."/>
            <person name="Guillette L.J.Jr."/>
            <person name="Glenn T.C."/>
            <person name="Green R.E."/>
            <person name="Ray D.A."/>
        </authorList>
    </citation>
    <scope>NUCLEOTIDE SEQUENCE [LARGE SCALE GENOMIC DNA]</scope>
    <source>
        <strain evidence="2">KSC_2009_1</strain>
    </source>
</reference>